<dbReference type="Pfam" id="PF10074">
    <property type="entry name" value="RovC_DNA-bd"/>
    <property type="match status" value="1"/>
</dbReference>
<dbReference type="AlphaFoldDB" id="A0A918PH36"/>
<sequence length="93" mass="10300">MRPTAFQARRLYLLLDILDALQAPGKGRPSTHEIAERLIYPRLAIGRGAEWKASSERRRTQRLIDEALALMNGGYRALLRGRPAGATKSAGSK</sequence>
<accession>A0A918PH36</accession>
<gene>
    <name evidence="2" type="ORF">GCM10011614_20730</name>
</gene>
<reference evidence="2" key="1">
    <citation type="journal article" date="2014" name="Int. J. Syst. Evol. Microbiol.">
        <title>Complete genome sequence of Corynebacterium casei LMG S-19264T (=DSM 44701T), isolated from a smear-ripened cheese.</title>
        <authorList>
            <consortium name="US DOE Joint Genome Institute (JGI-PGF)"/>
            <person name="Walter F."/>
            <person name="Albersmeier A."/>
            <person name="Kalinowski J."/>
            <person name="Ruckert C."/>
        </authorList>
    </citation>
    <scope>NUCLEOTIDE SEQUENCE</scope>
    <source>
        <strain evidence="2">KCTC 32255</strain>
    </source>
</reference>
<evidence type="ECO:0000313" key="3">
    <source>
        <dbReference type="Proteomes" id="UP000648075"/>
    </source>
</evidence>
<evidence type="ECO:0000259" key="1">
    <source>
        <dbReference type="Pfam" id="PF10074"/>
    </source>
</evidence>
<reference evidence="2" key="2">
    <citation type="submission" date="2020-09" db="EMBL/GenBank/DDBJ databases">
        <authorList>
            <person name="Sun Q."/>
            <person name="Kim S."/>
        </authorList>
    </citation>
    <scope>NUCLEOTIDE SEQUENCE</scope>
    <source>
        <strain evidence="2">KCTC 32255</strain>
    </source>
</reference>
<feature type="domain" description="T6SS Transcription factor RovC-like DNA binding" evidence="1">
    <location>
        <begin position="2"/>
        <end position="80"/>
    </location>
</feature>
<keyword evidence="3" id="KW-1185">Reference proteome</keyword>
<organism evidence="2 3">
    <name type="scientific">Novosphingobium colocasiae</name>
    <dbReference type="NCBI Taxonomy" id="1256513"/>
    <lineage>
        <taxon>Bacteria</taxon>
        <taxon>Pseudomonadati</taxon>
        <taxon>Pseudomonadota</taxon>
        <taxon>Alphaproteobacteria</taxon>
        <taxon>Sphingomonadales</taxon>
        <taxon>Sphingomonadaceae</taxon>
        <taxon>Novosphingobium</taxon>
    </lineage>
</organism>
<name>A0A918PH36_9SPHN</name>
<dbReference type="Proteomes" id="UP000648075">
    <property type="component" value="Unassembled WGS sequence"/>
</dbReference>
<proteinExistence type="predicted"/>
<comment type="caution">
    <text evidence="2">The sequence shown here is derived from an EMBL/GenBank/DDBJ whole genome shotgun (WGS) entry which is preliminary data.</text>
</comment>
<protein>
    <recommendedName>
        <fullName evidence="1">T6SS Transcription factor RovC-like DNA binding domain-containing protein</fullName>
    </recommendedName>
</protein>
<dbReference type="InterPro" id="IPR018754">
    <property type="entry name" value="RovC-like_DNA-bd"/>
</dbReference>
<evidence type="ECO:0000313" key="2">
    <source>
        <dbReference type="EMBL" id="GGZ05581.1"/>
    </source>
</evidence>
<dbReference type="EMBL" id="BMZA01000006">
    <property type="protein sequence ID" value="GGZ05581.1"/>
    <property type="molecule type" value="Genomic_DNA"/>
</dbReference>